<evidence type="ECO:0000313" key="2">
    <source>
        <dbReference type="EMBL" id="THJ34227.1"/>
    </source>
</evidence>
<reference evidence="2 3" key="1">
    <citation type="submission" date="2019-04" db="EMBL/GenBank/DDBJ databases">
        <title>Lampropedia sp YIM MLB12 draf genome.</title>
        <authorList>
            <person name="Wang Y.-X."/>
        </authorList>
    </citation>
    <scope>NUCLEOTIDE SEQUENCE [LARGE SCALE GENOMIC DNA]</scope>
    <source>
        <strain evidence="2 3">YIM MLB12</strain>
    </source>
</reference>
<dbReference type="AlphaFoldDB" id="A0A4S5BNI6"/>
<dbReference type="SMART" id="SM00749">
    <property type="entry name" value="BON"/>
    <property type="match status" value="1"/>
</dbReference>
<dbReference type="PANTHER" id="PTHR34606">
    <property type="entry name" value="BON DOMAIN-CONTAINING PROTEIN"/>
    <property type="match status" value="1"/>
</dbReference>
<proteinExistence type="predicted"/>
<accession>A0A4S5BNI6</accession>
<sequence>MHQLLTSWRISVSVRQLAMAGLLGASLAMVSGCAVVRDQQSVGEYIDDAGITIAVKARLADNPATSAIAISVETFNGVVHLSGFAKSEQEKQRATQIAAETLNVRSVQNNLVVKP</sequence>
<dbReference type="Gene3D" id="3.30.1340.30">
    <property type="match status" value="1"/>
</dbReference>
<dbReference type="Proteomes" id="UP000306236">
    <property type="component" value="Unassembled WGS sequence"/>
</dbReference>
<protein>
    <submittedName>
        <fullName evidence="2">BON domain-containing protein</fullName>
    </submittedName>
</protein>
<name>A0A4S5BNI6_9BURK</name>
<dbReference type="InterPro" id="IPR014004">
    <property type="entry name" value="Transpt-assoc_nodulatn_dom_bac"/>
</dbReference>
<feature type="domain" description="BON" evidence="1">
    <location>
        <begin position="47"/>
        <end position="115"/>
    </location>
</feature>
<comment type="caution">
    <text evidence="2">The sequence shown here is derived from an EMBL/GenBank/DDBJ whole genome shotgun (WGS) entry which is preliminary data.</text>
</comment>
<dbReference type="PROSITE" id="PS50914">
    <property type="entry name" value="BON"/>
    <property type="match status" value="1"/>
</dbReference>
<organism evidence="2 3">
    <name type="scientific">Lampropedia aestuarii</name>
    <dbReference type="NCBI Taxonomy" id="2562762"/>
    <lineage>
        <taxon>Bacteria</taxon>
        <taxon>Pseudomonadati</taxon>
        <taxon>Pseudomonadota</taxon>
        <taxon>Betaproteobacteria</taxon>
        <taxon>Burkholderiales</taxon>
        <taxon>Comamonadaceae</taxon>
        <taxon>Lampropedia</taxon>
    </lineage>
</organism>
<dbReference type="Pfam" id="PF04972">
    <property type="entry name" value="BON"/>
    <property type="match status" value="1"/>
</dbReference>
<dbReference type="RefSeq" id="WP_136405902.1">
    <property type="nucleotide sequence ID" value="NZ_SSWX01000007.1"/>
</dbReference>
<dbReference type="OrthoDB" id="7360581at2"/>
<dbReference type="PANTHER" id="PTHR34606:SF16">
    <property type="entry name" value="BON DOMAIN-CONTAINING PROTEIN"/>
    <property type="match status" value="1"/>
</dbReference>
<gene>
    <name evidence="2" type="ORF">E8K88_06785</name>
</gene>
<dbReference type="InterPro" id="IPR007055">
    <property type="entry name" value="BON_dom"/>
</dbReference>
<dbReference type="InterPro" id="IPR051686">
    <property type="entry name" value="Lipoprotein_DolP"/>
</dbReference>
<evidence type="ECO:0000259" key="1">
    <source>
        <dbReference type="PROSITE" id="PS50914"/>
    </source>
</evidence>
<keyword evidence="3" id="KW-1185">Reference proteome</keyword>
<evidence type="ECO:0000313" key="3">
    <source>
        <dbReference type="Proteomes" id="UP000306236"/>
    </source>
</evidence>
<dbReference type="EMBL" id="SSWX01000007">
    <property type="protein sequence ID" value="THJ34227.1"/>
    <property type="molecule type" value="Genomic_DNA"/>
</dbReference>